<dbReference type="GO" id="GO:0016787">
    <property type="term" value="F:hydrolase activity"/>
    <property type="evidence" value="ECO:0007669"/>
    <property type="project" value="InterPro"/>
</dbReference>
<dbReference type="Gene3D" id="3.60.21.10">
    <property type="match status" value="1"/>
</dbReference>
<accession>A0A8I0ZZV1</accession>
<dbReference type="SUPFAM" id="SSF56300">
    <property type="entry name" value="Metallo-dependent phosphatases"/>
    <property type="match status" value="1"/>
</dbReference>
<protein>
    <submittedName>
        <fullName evidence="2">Metallophosphoesterase</fullName>
    </submittedName>
</protein>
<evidence type="ECO:0000313" key="3">
    <source>
        <dbReference type="Proteomes" id="UP000627573"/>
    </source>
</evidence>
<dbReference type="AlphaFoldDB" id="A0A8I0ZZV1"/>
<dbReference type="Pfam" id="PF00149">
    <property type="entry name" value="Metallophos"/>
    <property type="match status" value="1"/>
</dbReference>
<evidence type="ECO:0000259" key="1">
    <source>
        <dbReference type="Pfam" id="PF00149"/>
    </source>
</evidence>
<gene>
    <name evidence="2" type="ORF">I3517_27390</name>
</gene>
<keyword evidence="3" id="KW-1185">Reference proteome</keyword>
<comment type="caution">
    <text evidence="2">The sequence shown here is derived from an EMBL/GenBank/DDBJ whole genome shotgun (WGS) entry which is preliminary data.</text>
</comment>
<dbReference type="Proteomes" id="UP000627573">
    <property type="component" value="Unassembled WGS sequence"/>
</dbReference>
<feature type="domain" description="Calcineurin-like phosphoesterase" evidence="1">
    <location>
        <begin position="1"/>
        <end position="157"/>
    </location>
</feature>
<sequence length="210" mass="23996">MSVWFTSDPHFGHQKIATERGFQSTDEHDEYLLGALVDQTHVGDQVWILGDLTIGGRAAEDRALAMLSAAMGGRSLHLIPGNHDSCHPMANRNSHNRVKAFYEVFDSVQLFARRRISGQKVLLSHFPYWGDHTDEDRGVQFRLQDKGEWLLHGHTHSQERRPERGEIRQWDGKSIFRFPAHKQIHVGWDAWGQPVELEEIASIIEGVTTE</sequence>
<dbReference type="RefSeq" id="WP_197941960.1">
    <property type="nucleotide sequence ID" value="NZ_JAECSB010000085.1"/>
</dbReference>
<reference evidence="2 3" key="1">
    <citation type="submission" date="2020-12" db="EMBL/GenBank/DDBJ databases">
        <title>Draft genome sequence of furan degrading bacterial strain FUR100.</title>
        <authorList>
            <person name="Woiski C."/>
        </authorList>
    </citation>
    <scope>NUCLEOTIDE SEQUENCE [LARGE SCALE GENOMIC DNA]</scope>
    <source>
        <strain evidence="2 3">FUR100</strain>
    </source>
</reference>
<proteinExistence type="predicted"/>
<dbReference type="InterPro" id="IPR004843">
    <property type="entry name" value="Calcineurin-like_PHP"/>
</dbReference>
<evidence type="ECO:0000313" key="2">
    <source>
        <dbReference type="EMBL" id="MBH5146333.1"/>
    </source>
</evidence>
<dbReference type="EMBL" id="JAECSB010000085">
    <property type="protein sequence ID" value="MBH5146333.1"/>
    <property type="molecule type" value="Genomic_DNA"/>
</dbReference>
<organism evidence="2 3">
    <name type="scientific">Rhodococcus erythropolis</name>
    <name type="common">Arthrobacter picolinophilus</name>
    <dbReference type="NCBI Taxonomy" id="1833"/>
    <lineage>
        <taxon>Bacteria</taxon>
        <taxon>Bacillati</taxon>
        <taxon>Actinomycetota</taxon>
        <taxon>Actinomycetes</taxon>
        <taxon>Mycobacteriales</taxon>
        <taxon>Nocardiaceae</taxon>
        <taxon>Rhodococcus</taxon>
        <taxon>Rhodococcus erythropolis group</taxon>
    </lineage>
</organism>
<name>A0A8I0ZZV1_RHOER</name>
<dbReference type="InterPro" id="IPR029052">
    <property type="entry name" value="Metallo-depent_PP-like"/>
</dbReference>